<proteinExistence type="predicted"/>
<dbReference type="GeneID" id="54548037"/>
<accession>A0A6A6JQX2</accession>
<dbReference type="EMBL" id="ML986487">
    <property type="protein sequence ID" value="KAF2278665.1"/>
    <property type="molecule type" value="Genomic_DNA"/>
</dbReference>
<protein>
    <submittedName>
        <fullName evidence="1">Uncharacterized protein</fullName>
    </submittedName>
</protein>
<feature type="non-terminal residue" evidence="1">
    <location>
        <position position="1"/>
    </location>
</feature>
<evidence type="ECO:0000313" key="2">
    <source>
        <dbReference type="Proteomes" id="UP000800097"/>
    </source>
</evidence>
<dbReference type="AlphaFoldDB" id="A0A6A6JQX2"/>
<dbReference type="Proteomes" id="UP000800097">
    <property type="component" value="Unassembled WGS sequence"/>
</dbReference>
<keyword evidence="2" id="KW-1185">Reference proteome</keyword>
<evidence type="ECO:0000313" key="1">
    <source>
        <dbReference type="EMBL" id="KAF2278665.1"/>
    </source>
</evidence>
<gene>
    <name evidence="1" type="ORF">EI97DRAFT_352503</name>
</gene>
<reference evidence="1" key="1">
    <citation type="journal article" date="2020" name="Stud. Mycol.">
        <title>101 Dothideomycetes genomes: a test case for predicting lifestyles and emergence of pathogens.</title>
        <authorList>
            <person name="Haridas S."/>
            <person name="Albert R."/>
            <person name="Binder M."/>
            <person name="Bloem J."/>
            <person name="Labutti K."/>
            <person name="Salamov A."/>
            <person name="Andreopoulos B."/>
            <person name="Baker S."/>
            <person name="Barry K."/>
            <person name="Bills G."/>
            <person name="Bluhm B."/>
            <person name="Cannon C."/>
            <person name="Castanera R."/>
            <person name="Culley D."/>
            <person name="Daum C."/>
            <person name="Ezra D."/>
            <person name="Gonzalez J."/>
            <person name="Henrissat B."/>
            <person name="Kuo A."/>
            <person name="Liang C."/>
            <person name="Lipzen A."/>
            <person name="Lutzoni F."/>
            <person name="Magnuson J."/>
            <person name="Mondo S."/>
            <person name="Nolan M."/>
            <person name="Ohm R."/>
            <person name="Pangilinan J."/>
            <person name="Park H.-J."/>
            <person name="Ramirez L."/>
            <person name="Alfaro M."/>
            <person name="Sun H."/>
            <person name="Tritt A."/>
            <person name="Yoshinaga Y."/>
            <person name="Zwiers L.-H."/>
            <person name="Turgeon B."/>
            <person name="Goodwin S."/>
            <person name="Spatafora J."/>
            <person name="Crous P."/>
            <person name="Grigoriev I."/>
        </authorList>
    </citation>
    <scope>NUCLEOTIDE SEQUENCE</scope>
    <source>
        <strain evidence="1">CBS 379.55</strain>
    </source>
</reference>
<feature type="non-terminal residue" evidence="1">
    <location>
        <position position="189"/>
    </location>
</feature>
<organism evidence="1 2">
    <name type="scientific">Westerdykella ornata</name>
    <dbReference type="NCBI Taxonomy" id="318751"/>
    <lineage>
        <taxon>Eukaryota</taxon>
        <taxon>Fungi</taxon>
        <taxon>Dikarya</taxon>
        <taxon>Ascomycota</taxon>
        <taxon>Pezizomycotina</taxon>
        <taxon>Dothideomycetes</taxon>
        <taxon>Pleosporomycetidae</taxon>
        <taxon>Pleosporales</taxon>
        <taxon>Sporormiaceae</taxon>
        <taxon>Westerdykella</taxon>
    </lineage>
</organism>
<dbReference type="RefSeq" id="XP_033656204.1">
    <property type="nucleotide sequence ID" value="XM_033794862.1"/>
</dbReference>
<sequence length="189" mass="21501">TPQPTLTPEQRLALEKQQSFERLGRAGAIAGVILCPTIALLPPRKLDLYTFSLGIGTYLSADYLLTSYTGRGIVHRITPKWMYGSSSPSPGFLSNLPTEKAVEMQQRLEKERRLKEAQEAIREGREFPAEQKKPRGVLQRFWMGDEEEGWQERRLEAESKALAEGKGISELILDQVWDVWNWDKKKGEG</sequence>
<dbReference type="OrthoDB" id="5411041at2759"/>
<name>A0A6A6JQX2_WESOR</name>